<gene>
    <name evidence="1" type="ORF">METZ01_LOCUS318344</name>
</gene>
<proteinExistence type="predicted"/>
<dbReference type="EMBL" id="UINC01103252">
    <property type="protein sequence ID" value="SVC65490.1"/>
    <property type="molecule type" value="Genomic_DNA"/>
</dbReference>
<organism evidence="1">
    <name type="scientific">marine metagenome</name>
    <dbReference type="NCBI Taxonomy" id="408172"/>
    <lineage>
        <taxon>unclassified sequences</taxon>
        <taxon>metagenomes</taxon>
        <taxon>ecological metagenomes</taxon>
    </lineage>
</organism>
<sequence>MKLKPHLFLLIRYQYEVFAKMIVDEDLLWALSAEKPNPY</sequence>
<protein>
    <submittedName>
        <fullName evidence="1">Uncharacterized protein</fullName>
    </submittedName>
</protein>
<accession>A0A382NXX2</accession>
<name>A0A382NXX2_9ZZZZ</name>
<reference evidence="1" key="1">
    <citation type="submission" date="2018-05" db="EMBL/GenBank/DDBJ databases">
        <authorList>
            <person name="Lanie J.A."/>
            <person name="Ng W.-L."/>
            <person name="Kazmierczak K.M."/>
            <person name="Andrzejewski T.M."/>
            <person name="Davidsen T.M."/>
            <person name="Wayne K.J."/>
            <person name="Tettelin H."/>
            <person name="Glass J.I."/>
            <person name="Rusch D."/>
            <person name="Podicherti R."/>
            <person name="Tsui H.-C.T."/>
            <person name="Winkler M.E."/>
        </authorList>
    </citation>
    <scope>NUCLEOTIDE SEQUENCE</scope>
</reference>
<dbReference type="AlphaFoldDB" id="A0A382NXX2"/>
<evidence type="ECO:0000313" key="1">
    <source>
        <dbReference type="EMBL" id="SVC65490.1"/>
    </source>
</evidence>